<proteinExistence type="predicted"/>
<accession>A0A6A5K4Z6</accession>
<dbReference type="PANTHER" id="PTHR34414">
    <property type="entry name" value="HET DOMAIN-CONTAINING PROTEIN-RELATED"/>
    <property type="match status" value="1"/>
</dbReference>
<dbReference type="OrthoDB" id="5086500at2759"/>
<sequence length="370" mass="41949">MAEKTTIDTSTILKPPFTAQPVPPASEQQKSQTSHQNVSINTTTTNVHEPPRLTTLDSLPTISGRKNAVFLANDDIPQFLTDDLDLSRLNKIHTSLWMAGRPMRARPLHRYKMLGMDLVITQQMDLHLLKFSTKLLLKPLPEYLLDHAFWSTYLCADKDLHASACGFLLSWIWLLVSPVDLSMASEQGLVPVWMEWGWWKAFVKDVIGGGGGGGIDVNTLEGVNKRWQFGDLRLGRINSIYRTRFFFTHFVRGYLYGYNRYQLFFQRKFSWILVVVVLLSLVLSAMQVGTGLEQLENNQAFLRGCYVIVVVSMLAVFGVMAVVSLMFLAIFVFNMVEAVRHPGRQEREREKEKGRGRGGRGRGSLEGKHV</sequence>
<gene>
    <name evidence="3" type="ORF">BDW02DRAFT_583597</name>
</gene>
<keyword evidence="2" id="KW-0812">Transmembrane</keyword>
<feature type="region of interest" description="Disordered" evidence="1">
    <location>
        <begin position="1"/>
        <end position="52"/>
    </location>
</feature>
<feature type="transmembrane region" description="Helical" evidence="2">
    <location>
        <begin position="306"/>
        <end position="336"/>
    </location>
</feature>
<evidence type="ECO:0000256" key="1">
    <source>
        <dbReference type="SAM" id="MobiDB-lite"/>
    </source>
</evidence>
<evidence type="ECO:0000256" key="2">
    <source>
        <dbReference type="SAM" id="Phobius"/>
    </source>
</evidence>
<keyword evidence="2" id="KW-1133">Transmembrane helix</keyword>
<dbReference type="PANTHER" id="PTHR34414:SF1">
    <property type="entry name" value="SUBTILISIN-LIKE SERINE PROTEASE"/>
    <property type="match status" value="1"/>
</dbReference>
<organism evidence="3 4">
    <name type="scientific">Decorospora gaudefroyi</name>
    <dbReference type="NCBI Taxonomy" id="184978"/>
    <lineage>
        <taxon>Eukaryota</taxon>
        <taxon>Fungi</taxon>
        <taxon>Dikarya</taxon>
        <taxon>Ascomycota</taxon>
        <taxon>Pezizomycotina</taxon>
        <taxon>Dothideomycetes</taxon>
        <taxon>Pleosporomycetidae</taxon>
        <taxon>Pleosporales</taxon>
        <taxon>Pleosporineae</taxon>
        <taxon>Pleosporaceae</taxon>
        <taxon>Decorospora</taxon>
    </lineage>
</organism>
<feature type="compositionally biased region" description="Basic and acidic residues" evidence="1">
    <location>
        <begin position="344"/>
        <end position="355"/>
    </location>
</feature>
<dbReference type="InterPro" id="IPR046536">
    <property type="entry name" value="DUF6601"/>
</dbReference>
<name>A0A6A5K4Z6_9PLEO</name>
<dbReference type="Proteomes" id="UP000800040">
    <property type="component" value="Unassembled WGS sequence"/>
</dbReference>
<feature type="compositionally biased region" description="Polar residues" evidence="1">
    <location>
        <begin position="26"/>
        <end position="47"/>
    </location>
</feature>
<feature type="region of interest" description="Disordered" evidence="1">
    <location>
        <begin position="344"/>
        <end position="370"/>
    </location>
</feature>
<dbReference type="Pfam" id="PF20246">
    <property type="entry name" value="DUF6601"/>
    <property type="match status" value="1"/>
</dbReference>
<reference evidence="3" key="1">
    <citation type="submission" date="2020-01" db="EMBL/GenBank/DDBJ databases">
        <authorList>
            <consortium name="DOE Joint Genome Institute"/>
            <person name="Haridas S."/>
            <person name="Albert R."/>
            <person name="Binder M."/>
            <person name="Bloem J."/>
            <person name="Labutti K."/>
            <person name="Salamov A."/>
            <person name="Andreopoulos B."/>
            <person name="Baker S.E."/>
            <person name="Barry K."/>
            <person name="Bills G."/>
            <person name="Bluhm B.H."/>
            <person name="Cannon C."/>
            <person name="Castanera R."/>
            <person name="Culley D.E."/>
            <person name="Daum C."/>
            <person name="Ezra D."/>
            <person name="Gonzalez J.B."/>
            <person name="Henrissat B."/>
            <person name="Kuo A."/>
            <person name="Liang C."/>
            <person name="Lipzen A."/>
            <person name="Lutzoni F."/>
            <person name="Magnuson J."/>
            <person name="Mondo S."/>
            <person name="Nolan M."/>
            <person name="Ohm R."/>
            <person name="Pangilinan J."/>
            <person name="Park H.-J."/>
            <person name="Ramirez L."/>
            <person name="Alfaro M."/>
            <person name="Sun H."/>
            <person name="Tritt A."/>
            <person name="Yoshinaga Y."/>
            <person name="Zwiers L.-H."/>
            <person name="Turgeon B.G."/>
            <person name="Goodwin S.B."/>
            <person name="Spatafora J.W."/>
            <person name="Crous P.W."/>
            <person name="Grigoriev I.V."/>
        </authorList>
    </citation>
    <scope>NUCLEOTIDE SEQUENCE</scope>
    <source>
        <strain evidence="3">P77</strain>
    </source>
</reference>
<feature type="transmembrane region" description="Helical" evidence="2">
    <location>
        <begin position="269"/>
        <end position="286"/>
    </location>
</feature>
<evidence type="ECO:0000313" key="3">
    <source>
        <dbReference type="EMBL" id="KAF1829554.1"/>
    </source>
</evidence>
<dbReference type="EMBL" id="ML975437">
    <property type="protein sequence ID" value="KAF1829554.1"/>
    <property type="molecule type" value="Genomic_DNA"/>
</dbReference>
<evidence type="ECO:0000313" key="4">
    <source>
        <dbReference type="Proteomes" id="UP000800040"/>
    </source>
</evidence>
<keyword evidence="2" id="KW-0472">Membrane</keyword>
<dbReference type="AlphaFoldDB" id="A0A6A5K4Z6"/>
<protein>
    <submittedName>
        <fullName evidence="3">Uncharacterized protein</fullName>
    </submittedName>
</protein>
<keyword evidence="4" id="KW-1185">Reference proteome</keyword>